<accession>A0A1B1UKR7</accession>
<feature type="region of interest" description="Disordered" evidence="1">
    <location>
        <begin position="71"/>
        <end position="129"/>
    </location>
</feature>
<evidence type="ECO:0000313" key="2">
    <source>
        <dbReference type="EMBL" id="ANW03277.1"/>
    </source>
</evidence>
<organism evidence="2 3">
    <name type="scientific">Bradyrhizobium icense</name>
    <dbReference type="NCBI Taxonomy" id="1274631"/>
    <lineage>
        <taxon>Bacteria</taxon>
        <taxon>Pseudomonadati</taxon>
        <taxon>Pseudomonadota</taxon>
        <taxon>Alphaproteobacteria</taxon>
        <taxon>Hyphomicrobiales</taxon>
        <taxon>Nitrobacteraceae</taxon>
        <taxon>Bradyrhizobium</taxon>
    </lineage>
</organism>
<keyword evidence="3" id="KW-1185">Reference proteome</keyword>
<evidence type="ECO:0000313" key="3">
    <source>
        <dbReference type="Proteomes" id="UP000092839"/>
    </source>
</evidence>
<proteinExistence type="predicted"/>
<feature type="region of interest" description="Disordered" evidence="1">
    <location>
        <begin position="20"/>
        <end position="45"/>
    </location>
</feature>
<dbReference type="KEGG" id="bic:LMTR13_27205"/>
<name>A0A1B1UKR7_9BRAD</name>
<gene>
    <name evidence="2" type="ORF">LMTR13_27205</name>
</gene>
<reference evidence="2 3" key="1">
    <citation type="submission" date="2016-07" db="EMBL/GenBank/DDBJ databases">
        <title>Complete genome sequence of Bradyrhizobium icense LMTR 13T, a potential inoculant strain isolated from lima bean (Phaseolus lunatus) in Peru.</title>
        <authorList>
            <person name="Ormeno-Orrillo E."/>
            <person name="Duran D."/>
            <person name="Rogel M.A."/>
            <person name="Rey L."/>
            <person name="Imperial J."/>
            <person name="Ruiz-Argueso T."/>
            <person name="Martinez-Romero E."/>
        </authorList>
    </citation>
    <scope>NUCLEOTIDE SEQUENCE [LARGE SCALE GENOMIC DNA]</scope>
    <source>
        <strain evidence="2 3">LMTR 13</strain>
    </source>
</reference>
<feature type="compositionally biased region" description="Polar residues" evidence="1">
    <location>
        <begin position="74"/>
        <end position="85"/>
    </location>
</feature>
<protein>
    <submittedName>
        <fullName evidence="2">Uncharacterized protein</fullName>
    </submittedName>
</protein>
<dbReference type="Proteomes" id="UP000092839">
    <property type="component" value="Chromosome"/>
</dbReference>
<sequence>MQKKTRSAACGKIKRLKLHRGSGPIMRRYRLSSPSKKAPPASLPNSLRVVLDQRDPNGLAMFCGAREVAGSPCARSTSANSSEALTSGGRDGPPARGPAIDPNSPRPVQSKGNPMAKQAAQQTKEFDPEVVQEILAKIDGYGG</sequence>
<dbReference type="EMBL" id="CP016428">
    <property type="protein sequence ID" value="ANW03277.1"/>
    <property type="molecule type" value="Genomic_DNA"/>
</dbReference>
<dbReference type="AlphaFoldDB" id="A0A1B1UKR7"/>
<feature type="compositionally biased region" description="Low complexity" evidence="1">
    <location>
        <begin position="31"/>
        <end position="44"/>
    </location>
</feature>
<evidence type="ECO:0000256" key="1">
    <source>
        <dbReference type="SAM" id="MobiDB-lite"/>
    </source>
</evidence>